<keyword evidence="2" id="KW-0812">Transmembrane</keyword>
<feature type="region of interest" description="Disordered" evidence="1">
    <location>
        <begin position="60"/>
        <end position="147"/>
    </location>
</feature>
<evidence type="ECO:0000313" key="3">
    <source>
        <dbReference type="EMBL" id="CAJ1934314.1"/>
    </source>
</evidence>
<evidence type="ECO:0000313" key="4">
    <source>
        <dbReference type="Proteomes" id="UP001295423"/>
    </source>
</evidence>
<dbReference type="AlphaFoldDB" id="A0AAD2FF47"/>
<accession>A0AAD2FF47</accession>
<protein>
    <recommendedName>
        <fullName evidence="5">Ricin B lectin domain-containing protein</fullName>
    </recommendedName>
</protein>
<keyword evidence="2" id="KW-1133">Transmembrane helix</keyword>
<dbReference type="PROSITE" id="PS50231">
    <property type="entry name" value="RICIN_B_LECTIN"/>
    <property type="match status" value="1"/>
</dbReference>
<gene>
    <name evidence="3" type="ORF">CYCCA115_LOCUS3694</name>
</gene>
<keyword evidence="2" id="KW-0472">Membrane</keyword>
<comment type="caution">
    <text evidence="3">The sequence shown here is derived from an EMBL/GenBank/DDBJ whole genome shotgun (WGS) entry which is preliminary data.</text>
</comment>
<sequence length="348" mass="38304">MANNAEAQPDLEKQEDVKADRTRRLLKWAIVLSVIALLAIVGVAIPMALKVLPENSTETSSSAASAANKEETDGFENQVPAEPSIPPARPTPAEPDAPTASPTVSTRAPTGKPTRSAEPTDDNPSSMPTLSPTTLSPTQNPTPLASMVPTLSISPTVAPIDPNHSFKLRLFWQRGFYWQESFQEVWHCVECTKCNEYGAGDGVEHGCVEYPTGDSSYCQEGDMFWIMGCRPGQGARFNVLENPGSGHQVRLAGTNICMGRGAPDADTGEWKRRLMQAVKCDNKDANQLWAPFEKLSKFELRPFEHAGRTEDDAECVSQLHHPKNGEVISMHGCKLSRIYETRYWEEYD</sequence>
<evidence type="ECO:0000256" key="2">
    <source>
        <dbReference type="SAM" id="Phobius"/>
    </source>
</evidence>
<evidence type="ECO:0000256" key="1">
    <source>
        <dbReference type="SAM" id="MobiDB-lite"/>
    </source>
</evidence>
<dbReference type="EMBL" id="CAKOGP040000335">
    <property type="protein sequence ID" value="CAJ1934314.1"/>
    <property type="molecule type" value="Genomic_DNA"/>
</dbReference>
<name>A0AAD2FF47_9STRA</name>
<feature type="compositionally biased region" description="Low complexity" evidence="1">
    <location>
        <begin position="124"/>
        <end position="144"/>
    </location>
</feature>
<organism evidence="3 4">
    <name type="scientific">Cylindrotheca closterium</name>
    <dbReference type="NCBI Taxonomy" id="2856"/>
    <lineage>
        <taxon>Eukaryota</taxon>
        <taxon>Sar</taxon>
        <taxon>Stramenopiles</taxon>
        <taxon>Ochrophyta</taxon>
        <taxon>Bacillariophyta</taxon>
        <taxon>Bacillariophyceae</taxon>
        <taxon>Bacillariophycidae</taxon>
        <taxon>Bacillariales</taxon>
        <taxon>Bacillariaceae</taxon>
        <taxon>Cylindrotheca</taxon>
    </lineage>
</organism>
<keyword evidence="4" id="KW-1185">Reference proteome</keyword>
<dbReference type="Proteomes" id="UP001295423">
    <property type="component" value="Unassembled WGS sequence"/>
</dbReference>
<feature type="transmembrane region" description="Helical" evidence="2">
    <location>
        <begin position="28"/>
        <end position="49"/>
    </location>
</feature>
<proteinExistence type="predicted"/>
<reference evidence="3" key="1">
    <citation type="submission" date="2023-08" db="EMBL/GenBank/DDBJ databases">
        <authorList>
            <person name="Audoor S."/>
            <person name="Bilcke G."/>
        </authorList>
    </citation>
    <scope>NUCLEOTIDE SEQUENCE</scope>
</reference>
<feature type="compositionally biased region" description="Pro residues" evidence="1">
    <location>
        <begin position="83"/>
        <end position="95"/>
    </location>
</feature>
<evidence type="ECO:0008006" key="5">
    <source>
        <dbReference type="Google" id="ProtNLM"/>
    </source>
</evidence>